<accession>A0A0N5C1R6</accession>
<dbReference type="AlphaFoldDB" id="A0A0N5C1R6"/>
<dbReference type="WBParaSite" id="SPAL_0001193600.1">
    <property type="protein sequence ID" value="SPAL_0001193600.1"/>
    <property type="gene ID" value="SPAL_0001193600"/>
</dbReference>
<proteinExistence type="predicted"/>
<sequence length="42" mass="4739">NRIQLQELPSKLTPNEHIETDSVEGAMENHSLTSIAFEENLC</sequence>
<dbReference type="Proteomes" id="UP000046392">
    <property type="component" value="Unplaced"/>
</dbReference>
<protein>
    <submittedName>
        <fullName evidence="2">NBPF</fullName>
    </submittedName>
</protein>
<evidence type="ECO:0000313" key="2">
    <source>
        <dbReference type="WBParaSite" id="SPAL_0001193600.1"/>
    </source>
</evidence>
<keyword evidence="1" id="KW-1185">Reference proteome</keyword>
<organism evidence="1 2">
    <name type="scientific">Strongyloides papillosus</name>
    <name type="common">Intestinal threadworm</name>
    <dbReference type="NCBI Taxonomy" id="174720"/>
    <lineage>
        <taxon>Eukaryota</taxon>
        <taxon>Metazoa</taxon>
        <taxon>Ecdysozoa</taxon>
        <taxon>Nematoda</taxon>
        <taxon>Chromadorea</taxon>
        <taxon>Rhabditida</taxon>
        <taxon>Tylenchina</taxon>
        <taxon>Panagrolaimomorpha</taxon>
        <taxon>Strongyloidoidea</taxon>
        <taxon>Strongyloididae</taxon>
        <taxon>Strongyloides</taxon>
    </lineage>
</organism>
<reference evidence="2" key="1">
    <citation type="submission" date="2017-02" db="UniProtKB">
        <authorList>
            <consortium name="WormBaseParasite"/>
        </authorList>
    </citation>
    <scope>IDENTIFICATION</scope>
</reference>
<name>A0A0N5C1R6_STREA</name>
<evidence type="ECO:0000313" key="1">
    <source>
        <dbReference type="Proteomes" id="UP000046392"/>
    </source>
</evidence>